<protein>
    <submittedName>
        <fullName evidence="4">Protein tyrosine kinase</fullName>
    </submittedName>
</protein>
<evidence type="ECO:0000313" key="4">
    <source>
        <dbReference type="EMBL" id="PJI93464.1"/>
    </source>
</evidence>
<dbReference type="SUPFAM" id="SSF56112">
    <property type="entry name" value="Protein kinase-like (PK-like)"/>
    <property type="match status" value="1"/>
</dbReference>
<dbReference type="OrthoDB" id="5137722at2"/>
<evidence type="ECO:0000259" key="3">
    <source>
        <dbReference type="Pfam" id="PF07714"/>
    </source>
</evidence>
<dbReference type="GO" id="GO:0004672">
    <property type="term" value="F:protein kinase activity"/>
    <property type="evidence" value="ECO:0007669"/>
    <property type="project" value="InterPro"/>
</dbReference>
<dbReference type="Pfam" id="PF07714">
    <property type="entry name" value="PK_Tyr_Ser-Thr"/>
    <property type="match status" value="1"/>
</dbReference>
<proteinExistence type="predicted"/>
<feature type="transmembrane region" description="Helical" evidence="2">
    <location>
        <begin position="370"/>
        <end position="390"/>
    </location>
</feature>
<sequence length="564" mass="56680">MTAHPAHVDLPGTAVRDVLAAAGCTGASRGSAGRWTATTDGEPCTVTFWRRSALPDDGAFDERVRLLRGLDHAHLGVVSTVVEAGDEIAVVQRGAYGTPLADVLARRGALTPREVVTLVVPVAQALVVLHGAGLVHGPLDAHDVVVDDDGRAHLVPRVPPAPPHLVRHDDVRALAAMARAALDERPETGADPATVGGEESAAVATVLGEVLSPPPARPPTEAGTFAALAAEACPAEPIRVVDPGAAAAAALARAMATDRPRRRASRPGAGRPVTGEVRRPQAADGVRSVVAGTAPESGGDVGPLDDTIVRGVPLQLAVAPERAAGRPGAPLRPQGPQRHPTGGGAARRAGGRPGSSSHRASAPRRRTGPVVLGCAAAVVVGGLVAAYLVVGPRGASEAAGRERASASAVDGSPRPTASAVPAPDPRAAGVPDLGPTTERGDPAGAAAALTRARPGVVAGRVTAADVTAADSPARAADDALTHRVAGQGTFVTVPVADVRASRVVRATGRAGAGTVATVDVTYTLGAGVLRAADGSTVRVPGTALRTDRLDLVWTDDGWRVQDVG</sequence>
<keyword evidence="4" id="KW-0808">Transferase</keyword>
<dbReference type="InterPro" id="IPR001245">
    <property type="entry name" value="Ser-Thr/Tyr_kinase_cat_dom"/>
</dbReference>
<dbReference type="Proteomes" id="UP000231586">
    <property type="component" value="Unassembled WGS sequence"/>
</dbReference>
<keyword evidence="2" id="KW-0472">Membrane</keyword>
<dbReference type="InterPro" id="IPR011009">
    <property type="entry name" value="Kinase-like_dom_sf"/>
</dbReference>
<keyword evidence="2" id="KW-0812">Transmembrane</keyword>
<dbReference type="AlphaFoldDB" id="A0A2M8WRD8"/>
<feature type="region of interest" description="Disordered" evidence="1">
    <location>
        <begin position="252"/>
        <end position="286"/>
    </location>
</feature>
<accession>A0A2M8WRD8</accession>
<comment type="caution">
    <text evidence="4">The sequence shown here is derived from an EMBL/GenBank/DDBJ whole genome shotgun (WGS) entry which is preliminary data.</text>
</comment>
<feature type="domain" description="Serine-threonine/tyrosine-protein kinase catalytic" evidence="3">
    <location>
        <begin position="57"/>
        <end position="151"/>
    </location>
</feature>
<feature type="region of interest" description="Disordered" evidence="1">
    <location>
        <begin position="396"/>
        <end position="444"/>
    </location>
</feature>
<feature type="compositionally biased region" description="Low complexity" evidence="1">
    <location>
        <begin position="321"/>
        <end position="340"/>
    </location>
</feature>
<evidence type="ECO:0000256" key="2">
    <source>
        <dbReference type="SAM" id="Phobius"/>
    </source>
</evidence>
<keyword evidence="2" id="KW-1133">Transmembrane helix</keyword>
<reference evidence="4 5" key="1">
    <citation type="submission" date="2017-11" db="EMBL/GenBank/DDBJ databases">
        <title>Genomic Encyclopedia of Archaeal and Bacterial Type Strains, Phase II (KMG-II): From Individual Species to Whole Genera.</title>
        <authorList>
            <person name="Goeker M."/>
        </authorList>
    </citation>
    <scope>NUCLEOTIDE SEQUENCE [LARGE SCALE GENOMIC DNA]</scope>
    <source>
        <strain evidence="4 5">DSM 22413</strain>
    </source>
</reference>
<keyword evidence="5" id="KW-1185">Reference proteome</keyword>
<evidence type="ECO:0000313" key="5">
    <source>
        <dbReference type="Proteomes" id="UP000231586"/>
    </source>
</evidence>
<dbReference type="Gene3D" id="1.10.510.10">
    <property type="entry name" value="Transferase(Phosphotransferase) domain 1"/>
    <property type="match status" value="1"/>
</dbReference>
<name>A0A2M8WRD8_9MICO</name>
<evidence type="ECO:0000256" key="1">
    <source>
        <dbReference type="SAM" id="MobiDB-lite"/>
    </source>
</evidence>
<dbReference type="RefSeq" id="WP_100350151.1">
    <property type="nucleotide sequence ID" value="NZ_PGTZ01000008.1"/>
</dbReference>
<feature type="region of interest" description="Disordered" evidence="1">
    <location>
        <begin position="321"/>
        <end position="366"/>
    </location>
</feature>
<dbReference type="EMBL" id="PGTZ01000008">
    <property type="protein sequence ID" value="PJI93464.1"/>
    <property type="molecule type" value="Genomic_DNA"/>
</dbReference>
<organism evidence="4 5">
    <name type="scientific">Luteimicrobium subarcticum</name>
    <dbReference type="NCBI Taxonomy" id="620910"/>
    <lineage>
        <taxon>Bacteria</taxon>
        <taxon>Bacillati</taxon>
        <taxon>Actinomycetota</taxon>
        <taxon>Actinomycetes</taxon>
        <taxon>Micrococcales</taxon>
        <taxon>Luteimicrobium</taxon>
    </lineage>
</organism>
<gene>
    <name evidence="4" type="ORF">CLV34_2038</name>
</gene>
<keyword evidence="4" id="KW-0418">Kinase</keyword>